<dbReference type="CDD" id="cd19510">
    <property type="entry name" value="RecA-like_BCS1"/>
    <property type="match status" value="2"/>
</dbReference>
<evidence type="ECO:0000256" key="4">
    <source>
        <dbReference type="ARBA" id="ARBA00022842"/>
    </source>
</evidence>
<comment type="caution">
    <text evidence="8">The sequence shown here is derived from an EMBL/GenBank/DDBJ whole genome shotgun (WGS) entry which is preliminary data.</text>
</comment>
<evidence type="ECO:0000256" key="3">
    <source>
        <dbReference type="ARBA" id="ARBA00022801"/>
    </source>
</evidence>
<dbReference type="Gene3D" id="6.10.280.40">
    <property type="match status" value="2"/>
</dbReference>
<dbReference type="InterPro" id="IPR003959">
    <property type="entry name" value="ATPase_AAA_core"/>
</dbReference>
<dbReference type="InterPro" id="IPR003593">
    <property type="entry name" value="AAA+_ATPase"/>
</dbReference>
<evidence type="ECO:0000256" key="6">
    <source>
        <dbReference type="SAM" id="MobiDB-lite"/>
    </source>
</evidence>
<comment type="catalytic activity">
    <reaction evidence="5">
        <text>ATP + H2O = ADP + phosphate + H(+)</text>
        <dbReference type="Rhea" id="RHEA:13065"/>
        <dbReference type="ChEBI" id="CHEBI:15377"/>
        <dbReference type="ChEBI" id="CHEBI:15378"/>
        <dbReference type="ChEBI" id="CHEBI:30616"/>
        <dbReference type="ChEBI" id="CHEBI:43474"/>
        <dbReference type="ChEBI" id="CHEBI:456216"/>
    </reaction>
</comment>
<keyword evidence="9" id="KW-1185">Reference proteome</keyword>
<evidence type="ECO:0000313" key="8">
    <source>
        <dbReference type="EMBL" id="KAK2969940.1"/>
    </source>
</evidence>
<dbReference type="Proteomes" id="UP001187471">
    <property type="component" value="Unassembled WGS sequence"/>
</dbReference>
<dbReference type="Pfam" id="PF14363">
    <property type="entry name" value="AAA_assoc"/>
    <property type="match status" value="2"/>
</dbReference>
<keyword evidence="3" id="KW-0378">Hydrolase</keyword>
<keyword evidence="4" id="KW-0460">Magnesium</keyword>
<sequence>MTNQLLPKAVQDKIVWKFGGLIENFSPNTSVIIDEYNGITLNEIYEASEIYVRTIISPSVERLKVSKAAQDKDFSVTIGKGEKIVDTFGEIQVTWEIICVETQKTNCGEGYFSSENVERKSVELTFNRKYKEKVLNCYLPHVMEKSRAIKHESKMVKLSSLGNFHGDTDFNHPSSFDTLAMDPALKKEVLNDLDRFVKRRDFYKRVGKAWKRGYLLYGPPGTGKSSLIAAMANYLKFNIYDLELTSLHSNSDLRQLLVSTANRSILVIEDIDCSVELQNRQVGGHNQSETQLTLSGLLNFIDGLWSSCGDERIIVFTTNHKDKLDPALLRPGRMDMHIHMSYCTPAGFKTLASNYLGLKSHNMFSEIEKLVTEVEVTPAEIAEELMKSEEADAALGEVVKFLRTKKFEKCESKGEKRKEADEIENGSEEMKVEPVKKLNFLHPRVSYSKLQPKMFFPANLPSAAAVMSAYAAFAASAMLIRTVLNEVRNMINHFIPKRLQEKIISKLEGLLGNLSPQMTIIIDEQSGLAINQIYEASKIYLATRITPAVQRLKVSKAPRDKNFSVTINKGEKVVDTFKGVEVIWEMVCVENKLPKRDGASEQRSFELTFNKKVMDLVLTSYLPYVLEKSKAIKEDNKVVKLFSQRSDTLFGPCSINFEHPSTFDTLAMDPILKKELIDDLDRFVKRKDYYKRVGKAWKRGYLLYGPPGTGKSSLIAAMANYLKFNVYDLELQSLSINSDLRRLLISTENRSILVIEDIDCSVELQNRQVVEDKDKENAGKLPLSGLLNFIDGLWSSCGDERIIVFTTNHKDKLDPALLRPGRMDMHIHMSYCTPPAFKFLASNYLGIDTHGTFADIEKLISEVEGNGSLDAIIGLHLILPLLLNLCPHRHRRCPPPAPSLPPSSPRPPRPNPCRPVPRHVPRLHHHLRRPLLLYLRRDPHYQMVLAPVQDPSPVAPLLPSWHTPIWPHVLLVQRLLPVPLPPCPPHILHHLHVILVAKVFSLFRC</sequence>
<accession>A0AA88R473</accession>
<evidence type="ECO:0000313" key="9">
    <source>
        <dbReference type="Proteomes" id="UP001187471"/>
    </source>
</evidence>
<proteinExistence type="inferred from homology"/>
<dbReference type="InterPro" id="IPR003960">
    <property type="entry name" value="ATPase_AAA_CS"/>
</dbReference>
<dbReference type="InterPro" id="IPR050747">
    <property type="entry name" value="Mitochondrial_chaperone_BCS1"/>
</dbReference>
<dbReference type="Pfam" id="PF00004">
    <property type="entry name" value="AAA"/>
    <property type="match status" value="2"/>
</dbReference>
<evidence type="ECO:0000259" key="7">
    <source>
        <dbReference type="SMART" id="SM00382"/>
    </source>
</evidence>
<dbReference type="GO" id="GO:0006950">
    <property type="term" value="P:response to stress"/>
    <property type="evidence" value="ECO:0007669"/>
    <property type="project" value="UniProtKB-ARBA"/>
</dbReference>
<evidence type="ECO:0000256" key="2">
    <source>
        <dbReference type="ARBA" id="ARBA00007448"/>
    </source>
</evidence>
<dbReference type="PROSITE" id="PS00674">
    <property type="entry name" value="AAA"/>
    <property type="match status" value="2"/>
</dbReference>
<feature type="compositionally biased region" description="Pro residues" evidence="6">
    <location>
        <begin position="894"/>
        <end position="915"/>
    </location>
</feature>
<reference evidence="8" key="1">
    <citation type="submission" date="2022-12" db="EMBL/GenBank/DDBJ databases">
        <title>Draft genome assemblies for two species of Escallonia (Escalloniales).</title>
        <authorList>
            <person name="Chanderbali A."/>
            <person name="Dervinis C."/>
            <person name="Anghel I."/>
            <person name="Soltis D."/>
            <person name="Soltis P."/>
            <person name="Zapata F."/>
        </authorList>
    </citation>
    <scope>NUCLEOTIDE SEQUENCE</scope>
    <source>
        <strain evidence="8">UCBG92.1500</strain>
        <tissue evidence="8">Leaf</tissue>
    </source>
</reference>
<gene>
    <name evidence="8" type="ORF">RJ640_000017</name>
</gene>
<feature type="domain" description="AAA+ ATPase" evidence="7">
    <location>
        <begin position="210"/>
        <end position="344"/>
    </location>
</feature>
<dbReference type="AlphaFoldDB" id="A0AA88R473"/>
<evidence type="ECO:0000256" key="5">
    <source>
        <dbReference type="ARBA" id="ARBA00049360"/>
    </source>
</evidence>
<dbReference type="SMART" id="SM00382">
    <property type="entry name" value="AAA"/>
    <property type="match status" value="2"/>
</dbReference>
<protein>
    <recommendedName>
        <fullName evidence="7">AAA+ ATPase domain-containing protein</fullName>
    </recommendedName>
</protein>
<dbReference type="GO" id="GO:0016887">
    <property type="term" value="F:ATP hydrolysis activity"/>
    <property type="evidence" value="ECO:0007669"/>
    <property type="project" value="InterPro"/>
</dbReference>
<dbReference type="GO" id="GO:0005524">
    <property type="term" value="F:ATP binding"/>
    <property type="evidence" value="ECO:0007669"/>
    <property type="project" value="InterPro"/>
</dbReference>
<evidence type="ECO:0000256" key="1">
    <source>
        <dbReference type="ARBA" id="ARBA00001946"/>
    </source>
</evidence>
<feature type="domain" description="AAA+ ATPase" evidence="7">
    <location>
        <begin position="697"/>
        <end position="833"/>
    </location>
</feature>
<dbReference type="Gene3D" id="3.40.50.300">
    <property type="entry name" value="P-loop containing nucleotide triphosphate hydrolases"/>
    <property type="match status" value="2"/>
</dbReference>
<dbReference type="InterPro" id="IPR027417">
    <property type="entry name" value="P-loop_NTPase"/>
</dbReference>
<name>A0AA88R473_9ASTE</name>
<comment type="similarity">
    <text evidence="2">Belongs to the AAA ATPase family. BCS1 subfamily.</text>
</comment>
<dbReference type="InterPro" id="IPR058017">
    <property type="entry name" value="At3g28540-like_C"/>
</dbReference>
<dbReference type="PANTHER" id="PTHR23070">
    <property type="entry name" value="BCS1 AAA-TYPE ATPASE"/>
    <property type="match status" value="1"/>
</dbReference>
<comment type="cofactor">
    <cofactor evidence="1">
        <name>Mg(2+)</name>
        <dbReference type="ChEBI" id="CHEBI:18420"/>
    </cofactor>
</comment>
<organism evidence="8 9">
    <name type="scientific">Escallonia rubra</name>
    <dbReference type="NCBI Taxonomy" id="112253"/>
    <lineage>
        <taxon>Eukaryota</taxon>
        <taxon>Viridiplantae</taxon>
        <taxon>Streptophyta</taxon>
        <taxon>Embryophyta</taxon>
        <taxon>Tracheophyta</taxon>
        <taxon>Spermatophyta</taxon>
        <taxon>Magnoliopsida</taxon>
        <taxon>eudicotyledons</taxon>
        <taxon>Gunneridae</taxon>
        <taxon>Pentapetalae</taxon>
        <taxon>asterids</taxon>
        <taxon>campanulids</taxon>
        <taxon>Escalloniales</taxon>
        <taxon>Escalloniaceae</taxon>
        <taxon>Escallonia</taxon>
    </lineage>
</organism>
<feature type="region of interest" description="Disordered" evidence="6">
    <location>
        <begin position="894"/>
        <end position="919"/>
    </location>
</feature>
<dbReference type="Pfam" id="PF25568">
    <property type="entry name" value="AAA_lid_At3g28540"/>
    <property type="match status" value="2"/>
</dbReference>
<dbReference type="InterPro" id="IPR025753">
    <property type="entry name" value="AAA_N_dom"/>
</dbReference>
<dbReference type="SUPFAM" id="SSF52540">
    <property type="entry name" value="P-loop containing nucleoside triphosphate hydrolases"/>
    <property type="match status" value="2"/>
</dbReference>
<dbReference type="EMBL" id="JAVXUO010002763">
    <property type="protein sequence ID" value="KAK2969940.1"/>
    <property type="molecule type" value="Genomic_DNA"/>
</dbReference>